<dbReference type="AlphaFoldDB" id="A0AAD9LEZ0"/>
<feature type="transmembrane region" description="Helical" evidence="1">
    <location>
        <begin position="235"/>
        <end position="258"/>
    </location>
</feature>
<name>A0AAD9LEZ0_9STRA</name>
<comment type="caution">
    <text evidence="2">The sequence shown here is derived from an EMBL/GenBank/DDBJ whole genome shotgun (WGS) entry which is preliminary data.</text>
</comment>
<protein>
    <submittedName>
        <fullName evidence="2">Uncharacterized protein</fullName>
    </submittedName>
</protein>
<dbReference type="EMBL" id="JASMQC010000026">
    <property type="protein sequence ID" value="KAK1934103.1"/>
    <property type="molecule type" value="Genomic_DNA"/>
</dbReference>
<feature type="transmembrane region" description="Helical" evidence="1">
    <location>
        <begin position="174"/>
        <end position="193"/>
    </location>
</feature>
<keyword evidence="1" id="KW-0812">Transmembrane</keyword>
<keyword evidence="1" id="KW-0472">Membrane</keyword>
<feature type="transmembrane region" description="Helical" evidence="1">
    <location>
        <begin position="205"/>
        <end position="223"/>
    </location>
</feature>
<evidence type="ECO:0000313" key="2">
    <source>
        <dbReference type="EMBL" id="KAK1934103.1"/>
    </source>
</evidence>
<dbReference type="Proteomes" id="UP001259832">
    <property type="component" value="Unassembled WGS sequence"/>
</dbReference>
<feature type="transmembrane region" description="Helical" evidence="1">
    <location>
        <begin position="270"/>
        <end position="303"/>
    </location>
</feature>
<feature type="transmembrane region" description="Helical" evidence="1">
    <location>
        <begin position="86"/>
        <end position="105"/>
    </location>
</feature>
<keyword evidence="3" id="KW-1185">Reference proteome</keyword>
<reference evidence="2" key="1">
    <citation type="submission" date="2023-08" db="EMBL/GenBank/DDBJ databases">
        <title>Reference Genome Resource for the Citrus Pathogen Phytophthora citrophthora.</title>
        <authorList>
            <person name="Moller H."/>
            <person name="Coetzee B."/>
            <person name="Rose L.J."/>
            <person name="Van Niekerk J.M."/>
        </authorList>
    </citation>
    <scope>NUCLEOTIDE SEQUENCE</scope>
    <source>
        <strain evidence="2">STE-U-9442</strain>
    </source>
</reference>
<organism evidence="2 3">
    <name type="scientific">Phytophthora citrophthora</name>
    <dbReference type="NCBI Taxonomy" id="4793"/>
    <lineage>
        <taxon>Eukaryota</taxon>
        <taxon>Sar</taxon>
        <taxon>Stramenopiles</taxon>
        <taxon>Oomycota</taxon>
        <taxon>Peronosporomycetes</taxon>
        <taxon>Peronosporales</taxon>
        <taxon>Peronosporaceae</taxon>
        <taxon>Phytophthora</taxon>
    </lineage>
</organism>
<keyword evidence="1" id="KW-1133">Transmembrane helix</keyword>
<gene>
    <name evidence="2" type="ORF">P3T76_011306</name>
</gene>
<evidence type="ECO:0000313" key="3">
    <source>
        <dbReference type="Proteomes" id="UP001259832"/>
    </source>
</evidence>
<accession>A0AAD9LEZ0</accession>
<proteinExistence type="predicted"/>
<feature type="transmembrane region" description="Helical" evidence="1">
    <location>
        <begin position="117"/>
        <end position="139"/>
    </location>
</feature>
<feature type="transmembrane region" description="Helical" evidence="1">
    <location>
        <begin position="146"/>
        <end position="168"/>
    </location>
</feature>
<evidence type="ECO:0000256" key="1">
    <source>
        <dbReference type="SAM" id="Phobius"/>
    </source>
</evidence>
<sequence>MAPSAPTELGRSSSVDFVLLELTSDIDEIHAQDKVVTPVLPLPTLIKPDYVVRRIECWKTGYVSEEFQDVSTSLPYALQAAFRRKLLLVLALQLLAVWIAVGLATFYPPVRDRVTPIFSPVLLGFCVVITVFLLGVLYFQRNRRYVNALVLMWFSAAQATTFVGLGVIFDTHIGFFNCGATFTWVLLMILLVGARQKNGHLMNPLVAGMLSFFVVVCASVALFEIYGARFVTSTAFGFSLLFQFFLLTWFSWDAAWMFEVVAVDEYAYGVIYIYTDIVLSFLFSVAAVGVAVGFTSLMVLLLGGGPDCCELGVNCCLFIVDANCCGSRTERSRPATIHHTATRTQREQQLARV</sequence>